<evidence type="ECO:0000256" key="1">
    <source>
        <dbReference type="ARBA" id="ARBA00010541"/>
    </source>
</evidence>
<dbReference type="Gene3D" id="2.40.10.10">
    <property type="entry name" value="Trypsin-like serine proteases"/>
    <property type="match status" value="2"/>
</dbReference>
<evidence type="ECO:0000313" key="4">
    <source>
        <dbReference type="EMBL" id="TYJ09959.1"/>
    </source>
</evidence>
<reference evidence="4 5" key="1">
    <citation type="submission" date="2019-07" db="EMBL/GenBank/DDBJ databases">
        <title>WGS assembly of Gossypium mustelinum.</title>
        <authorList>
            <person name="Chen Z.J."/>
            <person name="Sreedasyam A."/>
            <person name="Ando A."/>
            <person name="Song Q."/>
            <person name="De L."/>
            <person name="Hulse-Kemp A."/>
            <person name="Ding M."/>
            <person name="Ye W."/>
            <person name="Kirkbride R."/>
            <person name="Jenkins J."/>
            <person name="Plott C."/>
            <person name="Lovell J."/>
            <person name="Lin Y.-M."/>
            <person name="Vaughn R."/>
            <person name="Liu B."/>
            <person name="Li W."/>
            <person name="Simpson S."/>
            <person name="Scheffler B."/>
            <person name="Saski C."/>
            <person name="Grover C."/>
            <person name="Hu G."/>
            <person name="Conover J."/>
            <person name="Carlson J."/>
            <person name="Shu S."/>
            <person name="Boston L."/>
            <person name="Williams M."/>
            <person name="Peterson D."/>
            <person name="Mcgee K."/>
            <person name="Jones D."/>
            <person name="Wendel J."/>
            <person name="Stelly D."/>
            <person name="Grimwood J."/>
            <person name="Schmutz J."/>
        </authorList>
    </citation>
    <scope>NUCLEOTIDE SEQUENCE [LARGE SCALE GENOMIC DNA]</scope>
    <source>
        <strain evidence="4">1408120.09</strain>
    </source>
</reference>
<dbReference type="Proteomes" id="UP000323597">
    <property type="component" value="Chromosome A11"/>
</dbReference>
<evidence type="ECO:0000313" key="5">
    <source>
        <dbReference type="Proteomes" id="UP000323597"/>
    </source>
</evidence>
<dbReference type="PROSITE" id="PS50106">
    <property type="entry name" value="PDZ"/>
    <property type="match status" value="1"/>
</dbReference>
<dbReference type="GO" id="GO:0006508">
    <property type="term" value="P:proteolysis"/>
    <property type="evidence" value="ECO:0007669"/>
    <property type="project" value="InterPro"/>
</dbReference>
<dbReference type="SUPFAM" id="SSF50156">
    <property type="entry name" value="PDZ domain-like"/>
    <property type="match status" value="3"/>
</dbReference>
<dbReference type="PRINTS" id="PR00834">
    <property type="entry name" value="PROTEASES2C"/>
</dbReference>
<dbReference type="AlphaFoldDB" id="A0A5D2X7P4"/>
<dbReference type="PANTHER" id="PTHR46366">
    <property type="entry name" value="PRO-APOPTOTIC SERINE PROTEASE NMA111"/>
    <property type="match status" value="1"/>
</dbReference>
<sequence length="1074" mass="118505">MEDPMERIGSEEESGLESTIKEDLSMEIDPPFKENVATAEDWRKALNKVVPAVVVLRTTACRAFDTESASAGSATGFVVDKRRGIILTNRHVVKPGPVVAEAMFLNREEITVHPLYRDPVHDFGFFRYDPNAIQFLDYEEIPLAPEAACVGLEIRVVGNDSGEKVSILAGTIARLDRDAPQYTKDGYNDFNTFYLQAASGTKGGSSGSPVIDWQGRAVALNAGGKTTTASAFFLPLERVVRALKFFQKGGESYTSKWEVVSIPRGTLQTTFLHKGFDEIRRLGLQSETELMARHASAQGETGMLVVDSVVPGGPAHNHLEPGDVLVRVNREVITQFLRLETLLDDSVEQNIELEIERGGTPLSVQLVVQDLHSITPAHFLEVSGAVIHPLSYQQARNFRFQCGLVYVSEPGYMLSRAAVPRHAIIKKLAGEEISKLEDLISVLSKLSQGSRVPLEYISYTDHHRRKFVLVTVDRHEWYAPPQIYTRDDSSGLWTVKPAFQLEFMLPSGVNVEATPMEHIHAYNHQGLTDGATSMETSSEHASAVLHSQNETVMLEDTIAKENVLLRDGQGAAAVANASIAERVIEPTLVMFEVHVPPSCMLDGVHSQHFSGTGVIIYHSHSMGLVAVDKNTVAVSSSDVMLSFAAYPIEIPGEVVFLHPVHNFALVAYDSSALGPVGVSAVQAAELLPDPALRRGDSVYLVGLNRSLQATSRKSVVTNPCATLNIGSADCPRYRATNMEVVELDTDFGSAFSGVLTDEHGRVRAIWASFSTQLKVGSNTSEDHHFVRGIPVYAISQVLHNIISGGNGPHLLINGVKRPMPLIRILEVELYRTLLSKARSFGLSDDWIQALIKKDPVRRQVLRVKGCLAGSKAENLLEQGDMVLAVNKEPVTCFRDIENVCHALDIGESGGELNMTIFRQGRELDLVVGTDVRDGNGTTRVINWCGCIVQDPHPAVRALGFLPEEGHGVYVARWCRGSPVHRYGLYALQWIVEVNGKPTPDLDAFVNVTKELEHGEFVRVRTIHLNSKPRVLTLKQDLHYWPTWELRFDPETAIWHRQTIKALDFVDFRHNPVQG</sequence>
<dbReference type="GO" id="GO:0004252">
    <property type="term" value="F:serine-type endopeptidase activity"/>
    <property type="evidence" value="ECO:0007669"/>
    <property type="project" value="InterPro"/>
</dbReference>
<accession>A0A5D2X7P4</accession>
<feature type="region of interest" description="Disordered" evidence="2">
    <location>
        <begin position="1"/>
        <end position="20"/>
    </location>
</feature>
<dbReference type="InterPro" id="IPR043504">
    <property type="entry name" value="Peptidase_S1_PA_chymotrypsin"/>
</dbReference>
<name>A0A5D2X7P4_GOSMU</name>
<organism evidence="4 5">
    <name type="scientific">Gossypium mustelinum</name>
    <name type="common">Cotton</name>
    <name type="synonym">Gossypium caicoense</name>
    <dbReference type="NCBI Taxonomy" id="34275"/>
    <lineage>
        <taxon>Eukaryota</taxon>
        <taxon>Viridiplantae</taxon>
        <taxon>Streptophyta</taxon>
        <taxon>Embryophyta</taxon>
        <taxon>Tracheophyta</taxon>
        <taxon>Spermatophyta</taxon>
        <taxon>Magnoliopsida</taxon>
        <taxon>eudicotyledons</taxon>
        <taxon>Gunneridae</taxon>
        <taxon>Pentapetalae</taxon>
        <taxon>rosids</taxon>
        <taxon>malvids</taxon>
        <taxon>Malvales</taxon>
        <taxon>Malvaceae</taxon>
        <taxon>Malvoideae</taxon>
        <taxon>Gossypium</taxon>
    </lineage>
</organism>
<feature type="domain" description="PDZ" evidence="3">
    <location>
        <begin position="269"/>
        <end position="329"/>
    </location>
</feature>
<dbReference type="InterPro" id="IPR025926">
    <property type="entry name" value="PDZ-like_dom"/>
</dbReference>
<comment type="similarity">
    <text evidence="1">Belongs to the peptidase S1C family.</text>
</comment>
<dbReference type="InterPro" id="IPR036034">
    <property type="entry name" value="PDZ_sf"/>
</dbReference>
<dbReference type="CDD" id="cd06787">
    <property type="entry name" value="cpPDZ_AthDEGP7-like"/>
    <property type="match status" value="1"/>
</dbReference>
<dbReference type="InterPro" id="IPR001940">
    <property type="entry name" value="Peptidase_S1C"/>
</dbReference>
<dbReference type="InterPro" id="IPR009003">
    <property type="entry name" value="Peptidase_S1_PA"/>
</dbReference>
<evidence type="ECO:0000259" key="3">
    <source>
        <dbReference type="PROSITE" id="PS50106"/>
    </source>
</evidence>
<feature type="compositionally biased region" description="Basic and acidic residues" evidence="2">
    <location>
        <begin position="1"/>
        <end position="10"/>
    </location>
</feature>
<dbReference type="PANTHER" id="PTHR46366:SF1">
    <property type="entry name" value="PDZ DOMAIN-CONTAINING PROTEIN C1685.05"/>
    <property type="match status" value="1"/>
</dbReference>
<dbReference type="SMART" id="SM00228">
    <property type="entry name" value="PDZ"/>
    <property type="match status" value="3"/>
</dbReference>
<proteinExistence type="inferred from homology"/>
<dbReference type="CDD" id="cd06786">
    <property type="entry name" value="cpPDZ1_ScNma111-like"/>
    <property type="match status" value="1"/>
</dbReference>
<dbReference type="Pfam" id="PF13365">
    <property type="entry name" value="Trypsin_2"/>
    <property type="match status" value="1"/>
</dbReference>
<dbReference type="InterPro" id="IPR001478">
    <property type="entry name" value="PDZ"/>
</dbReference>
<dbReference type="EMBL" id="CM017646">
    <property type="protein sequence ID" value="TYJ09959.1"/>
    <property type="molecule type" value="Genomic_DNA"/>
</dbReference>
<gene>
    <name evidence="4" type="ORF">E1A91_A11G175200v1</name>
</gene>
<dbReference type="Pfam" id="PF12812">
    <property type="entry name" value="PDZ_1"/>
    <property type="match status" value="2"/>
</dbReference>
<evidence type="ECO:0000256" key="2">
    <source>
        <dbReference type="SAM" id="MobiDB-lite"/>
    </source>
</evidence>
<dbReference type="Pfam" id="PF00595">
    <property type="entry name" value="PDZ"/>
    <property type="match status" value="1"/>
</dbReference>
<dbReference type="Gene3D" id="2.30.42.10">
    <property type="match status" value="3"/>
</dbReference>
<keyword evidence="5" id="KW-1185">Reference proteome</keyword>
<dbReference type="SUPFAM" id="SSF50494">
    <property type="entry name" value="Trypsin-like serine proteases"/>
    <property type="match status" value="2"/>
</dbReference>
<protein>
    <recommendedName>
        <fullName evidence="3">PDZ domain-containing protein</fullName>
    </recommendedName>
</protein>